<dbReference type="Proteomes" id="UP000192801">
    <property type="component" value="Unassembled WGS sequence"/>
</dbReference>
<gene>
    <name evidence="2" type="ORF">BST26_21370</name>
</gene>
<comment type="caution">
    <text evidence="2">The sequence shown here is derived from an EMBL/GenBank/DDBJ whole genome shotgun (WGS) entry which is preliminary data.</text>
</comment>
<protein>
    <recommendedName>
        <fullName evidence="1">DUF1214 domain-containing protein</fullName>
    </recommendedName>
</protein>
<reference evidence="2 3" key="1">
    <citation type="submission" date="2016-12" db="EMBL/GenBank/DDBJ databases">
        <title>The new phylogeny of genus Mycobacterium.</title>
        <authorList>
            <person name="Tortoli E."/>
            <person name="Trovato A."/>
            <person name="Cirillo D.M."/>
        </authorList>
    </citation>
    <scope>NUCLEOTIDE SEQUENCE [LARGE SCALE GENOMIC DNA]</scope>
    <source>
        <strain evidence="2 3">DSM 45130</strain>
    </source>
</reference>
<name>A0A1X0CLV1_9MYCO</name>
<dbReference type="RefSeq" id="WP_083033965.1">
    <property type="nucleotide sequence ID" value="NZ_AP022618.1"/>
</dbReference>
<evidence type="ECO:0000313" key="2">
    <source>
        <dbReference type="EMBL" id="ORA61098.1"/>
    </source>
</evidence>
<evidence type="ECO:0000259" key="1">
    <source>
        <dbReference type="Pfam" id="PF06742"/>
    </source>
</evidence>
<dbReference type="OrthoDB" id="3204158at2"/>
<sequence length="401" mass="43810">MAWLPHAIAEAALSGTGTPDAEMAEAWAHLQERLSAAAQLVASTPANGNRIDHAAGMRHLMILLAVGIDMALRVDPDPVLAVNRAKMDDVVTWGLECPDCVYLNATMRAGESYRLYGNRGTARYVGLQTMDGMTTTANALVDELEVDADGNFEVVLSAEEHPGNWLRLAGEHPVLTVRNFLYDWDTETLAELKIERIGDPVQPPDRSVDPETSVARQLYALGEFVYDNLKFFLDFGAMPQANGFIPPADMSAMGAAAENRPVIGRFELADGEALILEFDPPVGVYWSISLGNPWLETINYGRHQSSLNGHQVVTDSDGKVRFVLSARDPGVANWLDTAGHSNGAMLLRCVRTETAPVPGVRRVSADEVLQHLPADTARCTPAERAAVVEGRRRAVHDRFYR</sequence>
<proteinExistence type="predicted"/>
<keyword evidence="3" id="KW-1185">Reference proteome</keyword>
<dbReference type="STRING" id="444597.BST26_21370"/>
<organism evidence="2 3">
    <name type="scientific">Mycolicibacterium insubricum</name>
    <dbReference type="NCBI Taxonomy" id="444597"/>
    <lineage>
        <taxon>Bacteria</taxon>
        <taxon>Bacillati</taxon>
        <taxon>Actinomycetota</taxon>
        <taxon>Actinomycetes</taxon>
        <taxon>Mycobacteriales</taxon>
        <taxon>Mycobacteriaceae</taxon>
        <taxon>Mycolicibacterium</taxon>
    </lineage>
</organism>
<dbReference type="Gene3D" id="2.60.120.1600">
    <property type="match status" value="1"/>
</dbReference>
<dbReference type="SUPFAM" id="SSF160935">
    <property type="entry name" value="VPA0735-like"/>
    <property type="match status" value="1"/>
</dbReference>
<dbReference type="Pfam" id="PF06742">
    <property type="entry name" value="DUF1214"/>
    <property type="match status" value="1"/>
</dbReference>
<dbReference type="EMBL" id="MVHS01000107">
    <property type="protein sequence ID" value="ORA61098.1"/>
    <property type="molecule type" value="Genomic_DNA"/>
</dbReference>
<accession>A0A1X0CLV1</accession>
<evidence type="ECO:0000313" key="3">
    <source>
        <dbReference type="Proteomes" id="UP000192801"/>
    </source>
</evidence>
<feature type="domain" description="DUF1214" evidence="1">
    <location>
        <begin position="279"/>
        <end position="350"/>
    </location>
</feature>
<dbReference type="InterPro" id="IPR010621">
    <property type="entry name" value="DUF1214"/>
</dbReference>
<dbReference type="AlphaFoldDB" id="A0A1X0CLV1"/>